<feature type="repeat" description="TPR" evidence="3">
    <location>
        <begin position="383"/>
        <end position="416"/>
    </location>
</feature>
<dbReference type="InterPro" id="IPR050498">
    <property type="entry name" value="Ycf3"/>
</dbReference>
<evidence type="ECO:0000313" key="4">
    <source>
        <dbReference type="EMBL" id="MBO2448902.1"/>
    </source>
</evidence>
<accession>A0A939P9Z3</accession>
<evidence type="ECO:0000256" key="1">
    <source>
        <dbReference type="ARBA" id="ARBA00022737"/>
    </source>
</evidence>
<keyword evidence="5" id="KW-1185">Reference proteome</keyword>
<evidence type="ECO:0000256" key="2">
    <source>
        <dbReference type="ARBA" id="ARBA00022803"/>
    </source>
</evidence>
<evidence type="ECO:0000313" key="5">
    <source>
        <dbReference type="Proteomes" id="UP000669179"/>
    </source>
</evidence>
<dbReference type="InterPro" id="IPR019734">
    <property type="entry name" value="TPR_rpt"/>
</dbReference>
<dbReference type="EMBL" id="JAGEOJ010000006">
    <property type="protein sequence ID" value="MBO2448902.1"/>
    <property type="molecule type" value="Genomic_DNA"/>
</dbReference>
<reference evidence="4" key="1">
    <citation type="submission" date="2021-03" db="EMBL/GenBank/DDBJ databases">
        <authorList>
            <person name="Kanchanasin P."/>
            <person name="Saeng-In P."/>
            <person name="Phongsopitanun W."/>
            <person name="Yuki M."/>
            <person name="Kudo T."/>
            <person name="Ohkuma M."/>
            <person name="Tanasupawat S."/>
        </authorList>
    </citation>
    <scope>NUCLEOTIDE SEQUENCE</scope>
    <source>
        <strain evidence="4">GKU 128</strain>
    </source>
</reference>
<feature type="repeat" description="TPR" evidence="3">
    <location>
        <begin position="417"/>
        <end position="450"/>
    </location>
</feature>
<name>A0A939P9Z3_9ACTN</name>
<dbReference type="PANTHER" id="PTHR44858">
    <property type="entry name" value="TETRATRICOPEPTIDE REPEAT PROTEIN 6"/>
    <property type="match status" value="1"/>
</dbReference>
<feature type="repeat" description="TPR" evidence="3">
    <location>
        <begin position="485"/>
        <end position="518"/>
    </location>
</feature>
<dbReference type="AlphaFoldDB" id="A0A939P9Z3"/>
<sequence>MTRVLRATADRRIRGPYTFGGALVATLLPGAPAELTAAYDIELRAMAPDLDVPERRSPLTARVDRSERILVPAPQHTLRLANGVAEFVRARLESDGVLTVHLTGIEQADQADRELLAVLERRVSALNVELDDDPGGGPLEDLTPEEHDARADALTAEGSTAVRLGAVPYHRARGTDRRKAAEDHLFAVYWCLDHGCHDAAAELGERGLAFADPGSRVWWELIHRAAMALGALEREQDAERLLHRARRGTTSAVWHSTICYSLAMLTTRHHDPAARDLDAAYGWINNAIALCGLLPDPAERAVKLGFDLNGKALVVSRLGDLDEALRLVQEAIDLADRDLSPGAQRVHRMVLLANRAQVYDRLGRTKEALLDWDDVITADPAYPDYYIDRGNLRHRLGMFDEAIADYEAAMSAGPPFSEPYFNRSQVRYDLGDTGGALADLDRALELDPGFTEAYPNRAGLLVALERHAEARADCEAGLRLTPDDPYLLCVLGQVEAAAGRHTQARDAFDRALERDPALAEAWASRGMLAFDTGDAAGAVADLTEAVVLSEDAPLLFNRAVVLRSLGRENEARDDLLRAQELAPDDEDIRKALS</sequence>
<keyword evidence="2 3" id="KW-0802">TPR repeat</keyword>
<proteinExistence type="predicted"/>
<dbReference type="Proteomes" id="UP000669179">
    <property type="component" value="Unassembled WGS sequence"/>
</dbReference>
<protein>
    <submittedName>
        <fullName evidence="4">Tetratricopeptide repeat protein</fullName>
    </submittedName>
</protein>
<organism evidence="4 5">
    <name type="scientific">Actinomadura barringtoniae</name>
    <dbReference type="NCBI Taxonomy" id="1427535"/>
    <lineage>
        <taxon>Bacteria</taxon>
        <taxon>Bacillati</taxon>
        <taxon>Actinomycetota</taxon>
        <taxon>Actinomycetes</taxon>
        <taxon>Streptosporangiales</taxon>
        <taxon>Thermomonosporaceae</taxon>
        <taxon>Actinomadura</taxon>
    </lineage>
</organism>
<dbReference type="SUPFAM" id="SSF48452">
    <property type="entry name" value="TPR-like"/>
    <property type="match status" value="1"/>
</dbReference>
<dbReference type="SMART" id="SM00028">
    <property type="entry name" value="TPR"/>
    <property type="match status" value="8"/>
</dbReference>
<dbReference type="RefSeq" id="WP_208256565.1">
    <property type="nucleotide sequence ID" value="NZ_JAGEOJ010000006.1"/>
</dbReference>
<comment type="caution">
    <text evidence="4">The sequence shown here is derived from an EMBL/GenBank/DDBJ whole genome shotgun (WGS) entry which is preliminary data.</text>
</comment>
<dbReference type="Pfam" id="PF13432">
    <property type="entry name" value="TPR_16"/>
    <property type="match status" value="3"/>
</dbReference>
<keyword evidence="1" id="KW-0677">Repeat</keyword>
<gene>
    <name evidence="4" type="ORF">J4573_17500</name>
</gene>
<evidence type="ECO:0000256" key="3">
    <source>
        <dbReference type="PROSITE-ProRule" id="PRU00339"/>
    </source>
</evidence>
<dbReference type="InterPro" id="IPR011990">
    <property type="entry name" value="TPR-like_helical_dom_sf"/>
</dbReference>
<dbReference type="Gene3D" id="1.25.40.10">
    <property type="entry name" value="Tetratricopeptide repeat domain"/>
    <property type="match status" value="3"/>
</dbReference>
<dbReference type="PROSITE" id="PS50005">
    <property type="entry name" value="TPR"/>
    <property type="match status" value="3"/>
</dbReference>
<dbReference type="PANTHER" id="PTHR44858:SF1">
    <property type="entry name" value="UDP-N-ACETYLGLUCOSAMINE--PEPTIDE N-ACETYLGLUCOSAMINYLTRANSFERASE SPINDLY-RELATED"/>
    <property type="match status" value="1"/>
</dbReference>